<reference evidence="13" key="1">
    <citation type="submission" date="2018-10" db="EMBL/GenBank/DDBJ databases">
        <authorList>
            <person name="Gruber-Vodicka H."/>
            <person name="Jaeckle O."/>
        </authorList>
    </citation>
    <scope>NUCLEOTIDE SEQUENCE</scope>
</reference>
<dbReference type="Pfam" id="PF01578">
    <property type="entry name" value="Cytochrom_C_asm"/>
    <property type="match status" value="1"/>
</dbReference>
<dbReference type="GO" id="GO:0020037">
    <property type="term" value="F:heme binding"/>
    <property type="evidence" value="ECO:0007669"/>
    <property type="project" value="InterPro"/>
</dbReference>
<dbReference type="PANTHER" id="PTHR43653:SF1">
    <property type="entry name" value="CYTOCHROME C-TYPE BIOGENESIS PROTEIN CCMF"/>
    <property type="match status" value="1"/>
</dbReference>
<keyword evidence="3" id="KW-1003">Cell membrane</keyword>
<evidence type="ECO:0000256" key="9">
    <source>
        <dbReference type="ARBA" id="ARBA00037230"/>
    </source>
</evidence>
<evidence type="ECO:0000256" key="8">
    <source>
        <dbReference type="ARBA" id="ARBA00023136"/>
    </source>
</evidence>
<feature type="domain" description="Cytochrome c-type biogenesis protein CcmF C-terminal" evidence="12">
    <location>
        <begin position="315"/>
        <end position="639"/>
    </location>
</feature>
<gene>
    <name evidence="13" type="ORF">RIEGSTA812A_PEG_80</name>
</gene>
<evidence type="ECO:0000259" key="12">
    <source>
        <dbReference type="Pfam" id="PF16327"/>
    </source>
</evidence>
<dbReference type="PRINTS" id="PR01410">
    <property type="entry name" value="CCBIOGENESIS"/>
</dbReference>
<feature type="transmembrane region" description="Helical" evidence="10">
    <location>
        <begin position="126"/>
        <end position="148"/>
    </location>
</feature>
<feature type="transmembrane region" description="Helical" evidence="10">
    <location>
        <begin position="394"/>
        <end position="413"/>
    </location>
</feature>
<dbReference type="InterPro" id="IPR002541">
    <property type="entry name" value="Cyt_c_assembly"/>
</dbReference>
<feature type="transmembrane region" description="Helical" evidence="10">
    <location>
        <begin position="313"/>
        <end position="331"/>
    </location>
</feature>
<evidence type="ECO:0000256" key="7">
    <source>
        <dbReference type="ARBA" id="ARBA00022989"/>
    </source>
</evidence>
<dbReference type="InterPro" id="IPR032523">
    <property type="entry name" value="CcmF_C"/>
</dbReference>
<feature type="transmembrane region" description="Helical" evidence="10">
    <location>
        <begin position="210"/>
        <end position="229"/>
    </location>
</feature>
<keyword evidence="6" id="KW-0201">Cytochrome c-type biogenesis</keyword>
<evidence type="ECO:0000256" key="2">
    <source>
        <dbReference type="ARBA" id="ARBA00009186"/>
    </source>
</evidence>
<dbReference type="GO" id="GO:0005886">
    <property type="term" value="C:plasma membrane"/>
    <property type="evidence" value="ECO:0007669"/>
    <property type="project" value="UniProtKB-SubCell"/>
</dbReference>
<feature type="domain" description="Cytochrome c assembly protein" evidence="11">
    <location>
        <begin position="89"/>
        <end position="295"/>
    </location>
</feature>
<name>A0A484H4J2_9ZZZZ</name>
<dbReference type="PRINTS" id="PR01411">
    <property type="entry name" value="CCMFBIOGNSIS"/>
</dbReference>
<dbReference type="Pfam" id="PF16327">
    <property type="entry name" value="CcmF_C"/>
    <property type="match status" value="1"/>
</dbReference>
<keyword evidence="5 10" id="KW-0812">Transmembrane</keyword>
<feature type="transmembrane region" description="Helical" evidence="10">
    <location>
        <begin position="38"/>
        <end position="62"/>
    </location>
</feature>
<organism evidence="13">
    <name type="scientific">invertebrate metagenome</name>
    <dbReference type="NCBI Taxonomy" id="1711999"/>
    <lineage>
        <taxon>unclassified sequences</taxon>
        <taxon>metagenomes</taxon>
        <taxon>organismal metagenomes</taxon>
    </lineage>
</organism>
<comment type="similarity">
    <text evidence="2">Belongs to the CcmF/CycK/Ccl1/NrfE/CcsA family.</text>
</comment>
<accession>A0A484H4J2</accession>
<evidence type="ECO:0000313" key="13">
    <source>
        <dbReference type="EMBL" id="VBB68607.1"/>
    </source>
</evidence>
<evidence type="ECO:0000256" key="1">
    <source>
        <dbReference type="ARBA" id="ARBA00004429"/>
    </source>
</evidence>
<sequence length="659" mass="71802">MTVELGHFALILALLVAIVQAIVPLFGAQQGNGVWMALAKPAAVTQCVLITGAFAMLMRAYIVSDFSVHTVALHSHTDNPLLYRITGLWGNHEGSMMLWVMILSMFGTALAVAGNNLPLSLRARALSIQAMITAGFLLFILFIANPFWRLDPPVVEGRGFNPLLQDPGLAFHPPLLYLGYVGFSIAFSFAIAALIEGWVDPAWARWVRPWTLAAWVFLTLGIALGSWWAYYELGWGGWWFWDPVENAALIPWLAGTALLHSILVVEKRDALKKWTILLAIITFSLSLLGTFLVRSGILTSVHTFAADPTRGVFILSLLAITVGSSLLLFTLRAPLLQGGGLFSIFSREGSLLVNNTLLSVVMATVLLGTLYPLFADIFGIGQLSVGAPFFNQTVAPLWLLLLIVMSIGPLLAWKQGSVGNVLLHQLWPAVILAVITASVIAAKGTSIATAGGMGIAMWLGIATLVELVERLRLFRVSFPESLRRAKHLPRSAYGMTLSHFGLAVLVAGIIGATAWETEKILILQPTESTELAGYTFTMENLESVTGPNYRAIRGTIIVRRHNNTPVATLHPERRHYTDPPQLTTEAAIHSTGMADIYVTMGEYEDPGVVIRLYHKPLVPWLWYGTALIALGGLVSLSDRRRHRAIGIVAGGPERRASCL</sequence>
<evidence type="ECO:0000256" key="3">
    <source>
        <dbReference type="ARBA" id="ARBA00022475"/>
    </source>
</evidence>
<dbReference type="GO" id="GO:0016829">
    <property type="term" value="F:lyase activity"/>
    <property type="evidence" value="ECO:0007669"/>
    <property type="project" value="UniProtKB-KW"/>
</dbReference>
<feature type="transmembrane region" description="Helical" evidence="10">
    <location>
        <begin position="177"/>
        <end position="198"/>
    </location>
</feature>
<evidence type="ECO:0000256" key="5">
    <source>
        <dbReference type="ARBA" id="ARBA00022692"/>
    </source>
</evidence>
<proteinExistence type="inferred from homology"/>
<dbReference type="PANTHER" id="PTHR43653">
    <property type="entry name" value="CYTOCHROME C ASSEMBLY PROTEIN-RELATED"/>
    <property type="match status" value="1"/>
</dbReference>
<feature type="transmembrane region" description="Helical" evidence="10">
    <location>
        <begin position="425"/>
        <end position="442"/>
    </location>
</feature>
<feature type="transmembrane region" description="Helical" evidence="10">
    <location>
        <begin position="274"/>
        <end position="293"/>
    </location>
</feature>
<evidence type="ECO:0000256" key="6">
    <source>
        <dbReference type="ARBA" id="ARBA00022748"/>
    </source>
</evidence>
<feature type="transmembrane region" description="Helical" evidence="10">
    <location>
        <begin position="249"/>
        <end position="265"/>
    </location>
</feature>
<keyword evidence="4" id="KW-0997">Cell inner membrane</keyword>
<keyword evidence="8 10" id="KW-0472">Membrane</keyword>
<comment type="subcellular location">
    <subcellularLocation>
        <location evidence="1">Cell inner membrane</location>
        <topology evidence="1">Multi-pass membrane protein</topology>
    </subcellularLocation>
</comment>
<feature type="transmembrane region" description="Helical" evidence="10">
    <location>
        <begin position="6"/>
        <end position="26"/>
    </location>
</feature>
<keyword evidence="13" id="KW-0456">Lyase</keyword>
<dbReference type="AlphaFoldDB" id="A0A484H4J2"/>
<feature type="transmembrane region" description="Helical" evidence="10">
    <location>
        <begin position="492"/>
        <end position="515"/>
    </location>
</feature>
<comment type="function">
    <text evidence="9">Required for the biogenesis of c-type cytochromes. Possible subunit of a heme lyase.</text>
</comment>
<dbReference type="NCBIfam" id="NF007691">
    <property type="entry name" value="PRK10369.1"/>
    <property type="match status" value="1"/>
</dbReference>
<dbReference type="GO" id="GO:0015232">
    <property type="term" value="F:heme transmembrane transporter activity"/>
    <property type="evidence" value="ECO:0007669"/>
    <property type="project" value="InterPro"/>
</dbReference>
<dbReference type="GO" id="GO:0017004">
    <property type="term" value="P:cytochrome complex assembly"/>
    <property type="evidence" value="ECO:0007669"/>
    <property type="project" value="UniProtKB-KW"/>
</dbReference>
<dbReference type="NCBIfam" id="TIGR00353">
    <property type="entry name" value="nrfE"/>
    <property type="match status" value="1"/>
</dbReference>
<evidence type="ECO:0000256" key="10">
    <source>
        <dbReference type="SAM" id="Phobius"/>
    </source>
</evidence>
<evidence type="ECO:0000256" key="4">
    <source>
        <dbReference type="ARBA" id="ARBA00022519"/>
    </source>
</evidence>
<dbReference type="InterPro" id="IPR003567">
    <property type="entry name" value="Cyt_c_biogenesis"/>
</dbReference>
<keyword evidence="7 10" id="KW-1133">Transmembrane helix</keyword>
<evidence type="ECO:0000259" key="11">
    <source>
        <dbReference type="Pfam" id="PF01578"/>
    </source>
</evidence>
<dbReference type="EMBL" id="LR026963">
    <property type="protein sequence ID" value="VBB68607.1"/>
    <property type="molecule type" value="Genomic_DNA"/>
</dbReference>
<feature type="transmembrane region" description="Helical" evidence="10">
    <location>
        <begin position="620"/>
        <end position="637"/>
    </location>
</feature>
<feature type="transmembrane region" description="Helical" evidence="10">
    <location>
        <begin position="352"/>
        <end position="374"/>
    </location>
</feature>
<protein>
    <submittedName>
        <fullName evidence="13">Cytochrome c heme lyase subunit CcmF</fullName>
    </submittedName>
</protein>
<feature type="transmembrane region" description="Helical" evidence="10">
    <location>
        <begin position="96"/>
        <end position="114"/>
    </location>
</feature>
<dbReference type="InterPro" id="IPR003568">
    <property type="entry name" value="Cyt_c_biogenesis_CcmF"/>
</dbReference>
<feature type="transmembrane region" description="Helical" evidence="10">
    <location>
        <begin position="448"/>
        <end position="468"/>
    </location>
</feature>